<name>A0A5A7RGG4_STRAF</name>
<feature type="repeat" description="PPR" evidence="3">
    <location>
        <begin position="246"/>
        <end position="280"/>
    </location>
</feature>
<reference evidence="5" key="1">
    <citation type="journal article" date="2019" name="Curr. Biol.">
        <title>Genome Sequence of Striga asiatica Provides Insight into the Evolution of Plant Parasitism.</title>
        <authorList>
            <person name="Yoshida S."/>
            <person name="Kim S."/>
            <person name="Wafula E.K."/>
            <person name="Tanskanen J."/>
            <person name="Kim Y.M."/>
            <person name="Honaas L."/>
            <person name="Yang Z."/>
            <person name="Spallek T."/>
            <person name="Conn C.E."/>
            <person name="Ichihashi Y."/>
            <person name="Cheong K."/>
            <person name="Cui S."/>
            <person name="Der J.P."/>
            <person name="Gundlach H."/>
            <person name="Jiao Y."/>
            <person name="Hori C."/>
            <person name="Ishida J.K."/>
            <person name="Kasahara H."/>
            <person name="Kiba T."/>
            <person name="Kim M.S."/>
            <person name="Koo N."/>
            <person name="Laohavisit A."/>
            <person name="Lee Y.H."/>
            <person name="Lumba S."/>
            <person name="McCourt P."/>
            <person name="Mortimer J.C."/>
            <person name="Mutuku J.M."/>
            <person name="Nomura T."/>
            <person name="Sasaki-Sekimoto Y."/>
            <person name="Seto Y."/>
            <person name="Wang Y."/>
            <person name="Wakatake T."/>
            <person name="Sakakibara H."/>
            <person name="Demura T."/>
            <person name="Yamaguchi S."/>
            <person name="Yoneyama K."/>
            <person name="Manabe R.I."/>
            <person name="Nelson D.C."/>
            <person name="Schulman A.H."/>
            <person name="Timko M.P."/>
            <person name="dePamphilis C.W."/>
            <person name="Choi D."/>
            <person name="Shirasu K."/>
        </authorList>
    </citation>
    <scope>NUCLEOTIDE SEQUENCE [LARGE SCALE GENOMIC DNA]</scope>
    <source>
        <strain evidence="5">cv. UVA1</strain>
    </source>
</reference>
<evidence type="ECO:0000313" key="5">
    <source>
        <dbReference type="Proteomes" id="UP000325081"/>
    </source>
</evidence>
<feature type="repeat" description="PPR" evidence="3">
    <location>
        <begin position="211"/>
        <end position="245"/>
    </location>
</feature>
<dbReference type="Proteomes" id="UP000325081">
    <property type="component" value="Unassembled WGS sequence"/>
</dbReference>
<dbReference type="InterPro" id="IPR002885">
    <property type="entry name" value="PPR_rpt"/>
</dbReference>
<proteinExistence type="inferred from homology"/>
<dbReference type="InterPro" id="IPR050667">
    <property type="entry name" value="PPR-containing_protein"/>
</dbReference>
<comment type="caution">
    <text evidence="4">The sequence shown here is derived from an EMBL/GenBank/DDBJ whole genome shotgun (WGS) entry which is preliminary data.</text>
</comment>
<comment type="similarity">
    <text evidence="1">Belongs to the PPR family. P subfamily.</text>
</comment>
<accession>A0A5A7RGG4</accession>
<dbReference type="PANTHER" id="PTHR47939">
    <property type="entry name" value="MEMBRANE-ASSOCIATED SALT-INDUCIBLE PROTEIN-LIKE"/>
    <property type="match status" value="1"/>
</dbReference>
<dbReference type="Pfam" id="PF01535">
    <property type="entry name" value="PPR"/>
    <property type="match status" value="1"/>
</dbReference>
<dbReference type="Gene3D" id="1.25.40.10">
    <property type="entry name" value="Tetratricopeptide repeat domain"/>
    <property type="match status" value="3"/>
</dbReference>
<dbReference type="EMBL" id="BKCP01012625">
    <property type="protein sequence ID" value="GER56276.1"/>
    <property type="molecule type" value="Genomic_DNA"/>
</dbReference>
<sequence>MALRSRIRSIHLRIHRQFSSSSILSPDSKTPLTSKEKSRAALSLLQVEKNPERILDICRAAALTPEIHLDRVAYSLAVTKLRDSNYYEGIRGLFSESLARPDYKSDRFISHFIILYGKAGLVKDAVKLFEEMPSMGVPHSVKALNSLLLACIIAPDYGEMKRVFSEFPRKHGLEPNLDTYNTVLKGFCESGSSNSAHSILAEMERKGVKPNVSTFSIVVAGFYKEEKFEDVEKMKLLIKKHGLRPSIGFYNVKIQSLCKLKKSNEAKALLDEILSRKMKPNSVTYGYLIIGFCKEGKLDMAKELFEEMGKKKFEPVASCYFTLVYFLCKGQDFESALKICRECLAKGWVPNFTTMKMLVDGLGSVQKVDEAKEIIGIVKEKLPKRADKWSEIEEGLPK</sequence>
<feature type="repeat" description="PPR" evidence="3">
    <location>
        <begin position="176"/>
        <end position="210"/>
    </location>
</feature>
<dbReference type="OrthoDB" id="185373at2759"/>
<evidence type="ECO:0000256" key="1">
    <source>
        <dbReference type="ARBA" id="ARBA00007626"/>
    </source>
</evidence>
<protein>
    <submittedName>
        <fullName evidence="4">Pentatricopeptide repeat-containing protein</fullName>
    </submittedName>
</protein>
<evidence type="ECO:0000256" key="3">
    <source>
        <dbReference type="PROSITE-ProRule" id="PRU00708"/>
    </source>
</evidence>
<dbReference type="AlphaFoldDB" id="A0A5A7RGG4"/>
<gene>
    <name evidence="4" type="ORF">STAS_33997</name>
</gene>
<organism evidence="4 5">
    <name type="scientific">Striga asiatica</name>
    <name type="common">Asiatic witchweed</name>
    <name type="synonym">Buchnera asiatica</name>
    <dbReference type="NCBI Taxonomy" id="4170"/>
    <lineage>
        <taxon>Eukaryota</taxon>
        <taxon>Viridiplantae</taxon>
        <taxon>Streptophyta</taxon>
        <taxon>Embryophyta</taxon>
        <taxon>Tracheophyta</taxon>
        <taxon>Spermatophyta</taxon>
        <taxon>Magnoliopsida</taxon>
        <taxon>eudicotyledons</taxon>
        <taxon>Gunneridae</taxon>
        <taxon>Pentapetalae</taxon>
        <taxon>asterids</taxon>
        <taxon>lamiids</taxon>
        <taxon>Lamiales</taxon>
        <taxon>Orobanchaceae</taxon>
        <taxon>Buchnereae</taxon>
        <taxon>Striga</taxon>
    </lineage>
</organism>
<dbReference type="PROSITE" id="PS51375">
    <property type="entry name" value="PPR"/>
    <property type="match status" value="4"/>
</dbReference>
<dbReference type="SUPFAM" id="SSF48452">
    <property type="entry name" value="TPR-like"/>
    <property type="match status" value="1"/>
</dbReference>
<evidence type="ECO:0000256" key="2">
    <source>
        <dbReference type="ARBA" id="ARBA00022737"/>
    </source>
</evidence>
<keyword evidence="5" id="KW-1185">Reference proteome</keyword>
<dbReference type="NCBIfam" id="TIGR00756">
    <property type="entry name" value="PPR"/>
    <property type="match status" value="4"/>
</dbReference>
<dbReference type="InterPro" id="IPR011990">
    <property type="entry name" value="TPR-like_helical_dom_sf"/>
</dbReference>
<evidence type="ECO:0000313" key="4">
    <source>
        <dbReference type="EMBL" id="GER56276.1"/>
    </source>
</evidence>
<keyword evidence="2" id="KW-0677">Repeat</keyword>
<dbReference type="Pfam" id="PF13041">
    <property type="entry name" value="PPR_2"/>
    <property type="match status" value="2"/>
</dbReference>
<dbReference type="PANTHER" id="PTHR47939:SF9">
    <property type="entry name" value="(WILD MALAYSIAN BANANA) HYPOTHETICAL PROTEIN"/>
    <property type="match status" value="1"/>
</dbReference>
<feature type="repeat" description="PPR" evidence="3">
    <location>
        <begin position="281"/>
        <end position="315"/>
    </location>
</feature>